<dbReference type="InterPro" id="IPR029057">
    <property type="entry name" value="PRTase-like"/>
</dbReference>
<comment type="pathway">
    <text evidence="1 6">Pyrimidine metabolism; UMP biosynthesis via de novo pathway; UMP from orotate: step 1/2.</text>
</comment>
<dbReference type="HAMAP" id="MF_01208">
    <property type="entry name" value="PyrE"/>
    <property type="match status" value="1"/>
</dbReference>
<dbReference type="GO" id="GO:0019856">
    <property type="term" value="P:pyrimidine nucleobase biosynthetic process"/>
    <property type="evidence" value="ECO:0007669"/>
    <property type="project" value="TreeGrafter"/>
</dbReference>
<dbReference type="CDD" id="cd06223">
    <property type="entry name" value="PRTases_typeI"/>
    <property type="match status" value="1"/>
</dbReference>
<dbReference type="Proteomes" id="UP000681075">
    <property type="component" value="Unassembled WGS sequence"/>
</dbReference>
<dbReference type="PANTHER" id="PTHR19278:SF9">
    <property type="entry name" value="URIDINE 5'-MONOPHOSPHATE SYNTHASE"/>
    <property type="match status" value="1"/>
</dbReference>
<organism evidence="7 8">
    <name type="scientific">Roseiterribacter gracilis</name>
    <dbReference type="NCBI Taxonomy" id="2812848"/>
    <lineage>
        <taxon>Bacteria</taxon>
        <taxon>Pseudomonadati</taxon>
        <taxon>Pseudomonadota</taxon>
        <taxon>Alphaproteobacteria</taxon>
        <taxon>Rhodospirillales</taxon>
        <taxon>Roseiterribacteraceae</taxon>
        <taxon>Roseiterribacter</taxon>
    </lineage>
</organism>
<evidence type="ECO:0000256" key="3">
    <source>
        <dbReference type="ARBA" id="ARBA00022676"/>
    </source>
</evidence>
<keyword evidence="4 6" id="KW-0808">Transferase</keyword>
<gene>
    <name evidence="6 7" type="primary">pyrE</name>
    <name evidence="7" type="ORF">TMPK1_05400</name>
</gene>
<evidence type="ECO:0000313" key="8">
    <source>
        <dbReference type="Proteomes" id="UP000681075"/>
    </source>
</evidence>
<comment type="cofactor">
    <cofactor evidence="6">
        <name>Mg(2+)</name>
        <dbReference type="ChEBI" id="CHEBI:18420"/>
    </cofactor>
</comment>
<dbReference type="GO" id="GO:0000287">
    <property type="term" value="F:magnesium ion binding"/>
    <property type="evidence" value="ECO:0007669"/>
    <property type="project" value="UniProtKB-UniRule"/>
</dbReference>
<keyword evidence="3 6" id="KW-0328">Glycosyltransferase</keyword>
<feature type="binding site" description="in other chain" evidence="6">
    <location>
        <begin position="129"/>
        <end position="137"/>
    </location>
    <ligand>
        <name>5-phospho-alpha-D-ribose 1-diphosphate</name>
        <dbReference type="ChEBI" id="CHEBI:58017"/>
        <note>ligand shared between dimeric partners</note>
    </ligand>
</feature>
<dbReference type="AlphaFoldDB" id="A0A8S8X6G4"/>
<comment type="caution">
    <text evidence="7">The sequence shown here is derived from an EMBL/GenBank/DDBJ whole genome shotgun (WGS) entry which is preliminary data.</text>
</comment>
<evidence type="ECO:0000256" key="1">
    <source>
        <dbReference type="ARBA" id="ARBA00004889"/>
    </source>
</evidence>
<proteinExistence type="inferred from homology"/>
<dbReference type="NCBIfam" id="NF001729">
    <property type="entry name" value="PRK00455.1-3"/>
    <property type="match status" value="1"/>
</dbReference>
<protein>
    <recommendedName>
        <fullName evidence="2 6">Orotate phosphoribosyltransferase</fullName>
        <shortName evidence="6">OPRT</shortName>
        <shortName evidence="6">OPRTase</shortName>
        <ecNumber evidence="2 6">2.4.2.10</ecNumber>
    </recommendedName>
</protein>
<feature type="binding site" evidence="6">
    <location>
        <position position="103"/>
    </location>
    <ligand>
        <name>5-phospho-alpha-D-ribose 1-diphosphate</name>
        <dbReference type="ChEBI" id="CHEBI:58017"/>
        <note>ligand shared between dimeric partners</note>
    </ligand>
</feature>
<dbReference type="RefSeq" id="WP_420241280.1">
    <property type="nucleotide sequence ID" value="NZ_BOPV01000001.1"/>
</dbReference>
<dbReference type="SUPFAM" id="SSF53271">
    <property type="entry name" value="PRTase-like"/>
    <property type="match status" value="1"/>
</dbReference>
<keyword evidence="6" id="KW-0460">Magnesium</keyword>
<dbReference type="EC" id="2.4.2.10" evidence="2 6"/>
<keyword evidence="8" id="KW-1185">Reference proteome</keyword>
<comment type="subunit">
    <text evidence="6">Homodimer.</text>
</comment>
<sequence length="217" mass="24266">MTYDQATISRLTAEALLEIEAVLFARGEPFTFTSGRKSPVYVDIRKVNSFPRVRSTLMDFAVATLQRDLGFERLDGVAGGETAGISYAALIADRLGLPMQYVRKEAKGFGRMAQIEGHLRDGARTLLVEDLQSEGSSKERFVKALRDAGAVVSDTFVIFHYGIFPESIATNERLGVKLHALATWWDVLAVAREKRIFDDSELDAVERFLRDPHGWRP</sequence>
<dbReference type="Gene3D" id="3.40.50.2020">
    <property type="match status" value="1"/>
</dbReference>
<keyword evidence="5 6" id="KW-0665">Pyrimidine biosynthesis</keyword>
<comment type="function">
    <text evidence="6">Catalyzes the transfer of a ribosyl phosphate group from 5-phosphoribose 1-diphosphate to orotate, leading to the formation of orotidine monophosphate (OMP).</text>
</comment>
<dbReference type="InterPro" id="IPR023031">
    <property type="entry name" value="OPRT"/>
</dbReference>
<feature type="binding site" evidence="6">
    <location>
        <position position="107"/>
    </location>
    <ligand>
        <name>5-phospho-alpha-D-ribose 1-diphosphate</name>
        <dbReference type="ChEBI" id="CHEBI:58017"/>
        <note>ligand shared between dimeric partners</note>
    </ligand>
</feature>
<name>A0A8S8X6G4_9PROT</name>
<comment type="similarity">
    <text evidence="6">Belongs to the purine/pyrimidine phosphoribosyltransferase family. PyrE subfamily.</text>
</comment>
<comment type="caution">
    <text evidence="6">Lacks conserved residue(s) required for the propagation of feature annotation.</text>
</comment>
<evidence type="ECO:0000256" key="5">
    <source>
        <dbReference type="ARBA" id="ARBA00022975"/>
    </source>
</evidence>
<reference evidence="7" key="1">
    <citation type="submission" date="2021-02" db="EMBL/GenBank/DDBJ databases">
        <title>Genome sequence of Rhodospirillales sp. strain TMPK1 isolated from soil.</title>
        <authorList>
            <person name="Nakai R."/>
            <person name="Kusada H."/>
            <person name="Tamaki H."/>
        </authorList>
    </citation>
    <scope>NUCLEOTIDE SEQUENCE</scope>
    <source>
        <strain evidence="7">TMPK1</strain>
    </source>
</reference>
<comment type="catalytic activity">
    <reaction evidence="6">
        <text>orotidine 5'-phosphate + diphosphate = orotate + 5-phospho-alpha-D-ribose 1-diphosphate</text>
        <dbReference type="Rhea" id="RHEA:10380"/>
        <dbReference type="ChEBI" id="CHEBI:30839"/>
        <dbReference type="ChEBI" id="CHEBI:33019"/>
        <dbReference type="ChEBI" id="CHEBI:57538"/>
        <dbReference type="ChEBI" id="CHEBI:58017"/>
        <dbReference type="EC" id="2.4.2.10"/>
    </reaction>
</comment>
<feature type="binding site" description="in other chain" evidence="6">
    <location>
        <position position="104"/>
    </location>
    <ligand>
        <name>5-phospho-alpha-D-ribose 1-diphosphate</name>
        <dbReference type="ChEBI" id="CHEBI:58017"/>
        <note>ligand shared between dimeric partners</note>
    </ligand>
</feature>
<evidence type="ECO:0000256" key="2">
    <source>
        <dbReference type="ARBA" id="ARBA00011971"/>
    </source>
</evidence>
<evidence type="ECO:0000256" key="6">
    <source>
        <dbReference type="HAMAP-Rule" id="MF_01208"/>
    </source>
</evidence>
<evidence type="ECO:0000256" key="4">
    <source>
        <dbReference type="ARBA" id="ARBA00022679"/>
    </source>
</evidence>
<dbReference type="InterPro" id="IPR000836">
    <property type="entry name" value="PRTase_dom"/>
</dbReference>
<dbReference type="EMBL" id="BOPV01000001">
    <property type="protein sequence ID" value="GIL38303.1"/>
    <property type="molecule type" value="Genomic_DNA"/>
</dbReference>
<accession>A0A8S8X6G4</accession>
<evidence type="ECO:0000313" key="7">
    <source>
        <dbReference type="EMBL" id="GIL38303.1"/>
    </source>
</evidence>
<dbReference type="PANTHER" id="PTHR19278">
    <property type="entry name" value="OROTATE PHOSPHORIBOSYLTRANSFERASE"/>
    <property type="match status" value="1"/>
</dbReference>
<dbReference type="GO" id="GO:0044205">
    <property type="term" value="P:'de novo' UMP biosynthetic process"/>
    <property type="evidence" value="ECO:0007669"/>
    <property type="project" value="UniProtKB-UniRule"/>
</dbReference>
<feature type="binding site" evidence="6">
    <location>
        <position position="133"/>
    </location>
    <ligand>
        <name>orotate</name>
        <dbReference type="ChEBI" id="CHEBI:30839"/>
    </ligand>
</feature>
<dbReference type="GO" id="GO:0004588">
    <property type="term" value="F:orotate phosphoribosyltransferase activity"/>
    <property type="evidence" value="ECO:0007669"/>
    <property type="project" value="UniProtKB-UniRule"/>
</dbReference>